<dbReference type="EMBL" id="DQBS01000172">
    <property type="protein sequence ID" value="HCO70441.1"/>
    <property type="molecule type" value="Genomic_DNA"/>
</dbReference>
<sequence length="260" mass="30454">LKSYDDCPFSFFLSYVVGLDVSLERIFELTALDEGNIFHSVLRDFFSGKNRDWQSSLSENISRHLMHDSKVVFRFEFERLEEILRDYITERESKKPNFMQGDFVPFAFEKAFGIGDTKPVELQSDFFLRGKIDRLDLDESSRAMYLIDYKRGDSGDEKQLLLYSIVADRLFQEKGYYVAGGVFKTLIGRVVNKSAFRTISSDEEKSWEFANKRKAERIVRESHLFEWLRKIIEGIYSGRFPPSFIRSSNQCYNCKFAAVK</sequence>
<dbReference type="AlphaFoldDB" id="A0A3D3TNF6"/>
<dbReference type="Proteomes" id="UP000264215">
    <property type="component" value="Unassembled WGS sequence"/>
</dbReference>
<feature type="non-terminal residue" evidence="2">
    <location>
        <position position="260"/>
    </location>
</feature>
<accession>A0A3D3TNF6</accession>
<feature type="domain" description="PD-(D/E)XK endonuclease-like" evidence="1">
    <location>
        <begin position="1"/>
        <end position="259"/>
    </location>
</feature>
<dbReference type="InterPro" id="IPR038726">
    <property type="entry name" value="PDDEXK_AddAB-type"/>
</dbReference>
<name>A0A3D3TNF6_9BACT</name>
<reference evidence="2 3" key="1">
    <citation type="journal article" date="2018" name="Nat. Biotechnol.">
        <title>A standardized bacterial taxonomy based on genome phylogeny substantially revises the tree of life.</title>
        <authorList>
            <person name="Parks D.H."/>
            <person name="Chuvochina M."/>
            <person name="Waite D.W."/>
            <person name="Rinke C."/>
            <person name="Skarshewski A."/>
            <person name="Chaumeil P.A."/>
            <person name="Hugenholtz P."/>
        </authorList>
    </citation>
    <scope>NUCLEOTIDE SEQUENCE [LARGE SCALE GENOMIC DNA]</scope>
    <source>
        <strain evidence="2">UBA9905</strain>
    </source>
</reference>
<gene>
    <name evidence="2" type="ORF">DIT26_07705</name>
</gene>
<organism evidence="2 3">
    <name type="scientific">Mesotoga infera</name>
    <dbReference type="NCBI Taxonomy" id="1236046"/>
    <lineage>
        <taxon>Bacteria</taxon>
        <taxon>Thermotogati</taxon>
        <taxon>Thermotogota</taxon>
        <taxon>Thermotogae</taxon>
        <taxon>Kosmotogales</taxon>
        <taxon>Kosmotogaceae</taxon>
        <taxon>Mesotoga</taxon>
    </lineage>
</organism>
<dbReference type="InterPro" id="IPR011604">
    <property type="entry name" value="PDDEXK-like_dom_sf"/>
</dbReference>
<comment type="caution">
    <text evidence="2">The sequence shown here is derived from an EMBL/GenBank/DDBJ whole genome shotgun (WGS) entry which is preliminary data.</text>
</comment>
<dbReference type="Pfam" id="PF12705">
    <property type="entry name" value="PDDEXK_1"/>
    <property type="match status" value="1"/>
</dbReference>
<protein>
    <submittedName>
        <fullName evidence="2">ATP-dependent nuclease subunit B</fullName>
    </submittedName>
</protein>
<evidence type="ECO:0000259" key="1">
    <source>
        <dbReference type="Pfam" id="PF12705"/>
    </source>
</evidence>
<dbReference type="Gene3D" id="3.90.320.10">
    <property type="match status" value="1"/>
</dbReference>
<evidence type="ECO:0000313" key="2">
    <source>
        <dbReference type="EMBL" id="HCO70441.1"/>
    </source>
</evidence>
<feature type="non-terminal residue" evidence="2">
    <location>
        <position position="1"/>
    </location>
</feature>
<proteinExistence type="predicted"/>
<evidence type="ECO:0000313" key="3">
    <source>
        <dbReference type="Proteomes" id="UP000264215"/>
    </source>
</evidence>